<accession>A0A3E3AIQ3</accession>
<dbReference type="Pfam" id="PF00392">
    <property type="entry name" value="GntR"/>
    <property type="match status" value="1"/>
</dbReference>
<dbReference type="Proteomes" id="UP000261032">
    <property type="component" value="Unassembled WGS sequence"/>
</dbReference>
<name>A0A3E3AIQ3_9FIRM</name>
<dbReference type="InterPro" id="IPR008920">
    <property type="entry name" value="TF_FadR/GntR_C"/>
</dbReference>
<dbReference type="EMBL" id="QUSL01000018">
    <property type="protein sequence ID" value="RGD84262.1"/>
    <property type="molecule type" value="Genomic_DNA"/>
</dbReference>
<dbReference type="GO" id="GO:0003700">
    <property type="term" value="F:DNA-binding transcription factor activity"/>
    <property type="evidence" value="ECO:0007669"/>
    <property type="project" value="InterPro"/>
</dbReference>
<dbReference type="CDD" id="cd07377">
    <property type="entry name" value="WHTH_GntR"/>
    <property type="match status" value="1"/>
</dbReference>
<protein>
    <submittedName>
        <fullName evidence="7">FadR family transcriptional regulator</fullName>
    </submittedName>
    <submittedName>
        <fullName evidence="6">FadR/GntR family transcriptional regulator</fullName>
    </submittedName>
</protein>
<dbReference type="EMBL" id="JAQLKE010000007">
    <property type="protein sequence ID" value="MDB7083304.1"/>
    <property type="molecule type" value="Genomic_DNA"/>
</dbReference>
<dbReference type="SMART" id="SM00345">
    <property type="entry name" value="HTH_GNTR"/>
    <property type="match status" value="1"/>
</dbReference>
<dbReference type="Gene3D" id="1.20.120.530">
    <property type="entry name" value="GntR ligand-binding domain-like"/>
    <property type="match status" value="1"/>
</dbReference>
<dbReference type="RefSeq" id="WP_003537951.1">
    <property type="nucleotide sequence ID" value="NZ_AP031443.1"/>
</dbReference>
<dbReference type="SMART" id="SM00895">
    <property type="entry name" value="FCD"/>
    <property type="match status" value="1"/>
</dbReference>
<dbReference type="Gene3D" id="1.10.10.10">
    <property type="entry name" value="Winged helix-like DNA-binding domain superfamily/Winged helix DNA-binding domain"/>
    <property type="match status" value="1"/>
</dbReference>
<feature type="domain" description="HTH gntR-type" evidence="5">
    <location>
        <begin position="8"/>
        <end position="76"/>
    </location>
</feature>
<dbReference type="InterPro" id="IPR011711">
    <property type="entry name" value="GntR_C"/>
</dbReference>
<dbReference type="InterPro" id="IPR036390">
    <property type="entry name" value="WH_DNA-bd_sf"/>
</dbReference>
<dbReference type="SUPFAM" id="SSF46785">
    <property type="entry name" value="Winged helix' DNA-binding domain"/>
    <property type="match status" value="1"/>
</dbReference>
<evidence type="ECO:0000313" key="6">
    <source>
        <dbReference type="EMBL" id="MDB7083304.1"/>
    </source>
</evidence>
<dbReference type="SUPFAM" id="SSF48008">
    <property type="entry name" value="GntR ligand-binding domain-like"/>
    <property type="match status" value="1"/>
</dbReference>
<dbReference type="PRINTS" id="PR00035">
    <property type="entry name" value="HTHGNTR"/>
</dbReference>
<dbReference type="PROSITE" id="PS50949">
    <property type="entry name" value="HTH_GNTR"/>
    <property type="match status" value="1"/>
</dbReference>
<dbReference type="Pfam" id="PF07729">
    <property type="entry name" value="FCD"/>
    <property type="match status" value="1"/>
</dbReference>
<evidence type="ECO:0000256" key="3">
    <source>
        <dbReference type="ARBA" id="ARBA00023163"/>
    </source>
</evidence>
<evidence type="ECO:0000313" key="7">
    <source>
        <dbReference type="EMBL" id="RGD84262.1"/>
    </source>
</evidence>
<evidence type="ECO:0000259" key="5">
    <source>
        <dbReference type="PROSITE" id="PS50949"/>
    </source>
</evidence>
<proteinExistence type="predicted"/>
<comment type="caution">
    <text evidence="7">The sequence shown here is derived from an EMBL/GenBank/DDBJ whole genome shotgun (WGS) entry which is preliminary data.</text>
</comment>
<sequence>MKKLGSKKTLPELAVEQIIGYINENGLQPGDQLPNEVDLMNKLKVGRGTIREAIKSLNSKGVVIIKRGIGTFVADQPGISDDPLGFTFETDKTKVLMDALEVRLLIEPQMIIKTIDNISAKQLKELSDLADEIESLINKNKDYTVQDIEFHTLLARVSGNRVIGKLIPIIAGAIEQAIDVTDKSLVQETIITHRLIVEAVANKDKEGASKAMARHIQDNIDILKTI</sequence>
<reference evidence="7 8" key="1">
    <citation type="submission" date="2018-08" db="EMBL/GenBank/DDBJ databases">
        <title>A genome reference for cultivated species of the human gut microbiota.</title>
        <authorList>
            <person name="Zou Y."/>
            <person name="Xue W."/>
            <person name="Luo G."/>
        </authorList>
    </citation>
    <scope>NUCLEOTIDE SEQUENCE [LARGE SCALE GENOMIC DNA]</scope>
    <source>
        <strain evidence="7 8">OM06-4</strain>
    </source>
</reference>
<organism evidence="7 8">
    <name type="scientific">Thomasclavelia ramosa</name>
    <dbReference type="NCBI Taxonomy" id="1547"/>
    <lineage>
        <taxon>Bacteria</taxon>
        <taxon>Bacillati</taxon>
        <taxon>Bacillota</taxon>
        <taxon>Erysipelotrichia</taxon>
        <taxon>Erysipelotrichales</taxon>
        <taxon>Coprobacillaceae</taxon>
        <taxon>Thomasclavelia</taxon>
    </lineage>
</organism>
<evidence type="ECO:0000256" key="2">
    <source>
        <dbReference type="ARBA" id="ARBA00023125"/>
    </source>
</evidence>
<feature type="coiled-coil region" evidence="4">
    <location>
        <begin position="119"/>
        <end position="146"/>
    </location>
</feature>
<evidence type="ECO:0000313" key="8">
    <source>
        <dbReference type="Proteomes" id="UP000261032"/>
    </source>
</evidence>
<dbReference type="PANTHER" id="PTHR43537:SF5">
    <property type="entry name" value="UXU OPERON TRANSCRIPTIONAL REGULATOR"/>
    <property type="match status" value="1"/>
</dbReference>
<evidence type="ECO:0000256" key="1">
    <source>
        <dbReference type="ARBA" id="ARBA00023015"/>
    </source>
</evidence>
<dbReference type="PANTHER" id="PTHR43537">
    <property type="entry name" value="TRANSCRIPTIONAL REGULATOR, GNTR FAMILY"/>
    <property type="match status" value="1"/>
</dbReference>
<reference evidence="6" key="2">
    <citation type="submission" date="2023-01" db="EMBL/GenBank/DDBJ databases">
        <title>Human gut microbiome strain richness.</title>
        <authorList>
            <person name="Chen-Liaw A."/>
        </authorList>
    </citation>
    <scope>NUCLEOTIDE SEQUENCE</scope>
    <source>
        <strain evidence="6">1001217st2_G6_1001217B_191108</strain>
    </source>
</reference>
<dbReference type="Proteomes" id="UP001211987">
    <property type="component" value="Unassembled WGS sequence"/>
</dbReference>
<evidence type="ECO:0000256" key="4">
    <source>
        <dbReference type="SAM" id="Coils"/>
    </source>
</evidence>
<dbReference type="GeneID" id="64196126"/>
<dbReference type="InterPro" id="IPR000524">
    <property type="entry name" value="Tscrpt_reg_HTH_GntR"/>
</dbReference>
<keyword evidence="3" id="KW-0804">Transcription</keyword>
<keyword evidence="4" id="KW-0175">Coiled coil</keyword>
<gene>
    <name evidence="7" type="ORF">DXB93_11260</name>
    <name evidence="6" type="ORF">PM738_05800</name>
</gene>
<dbReference type="AlphaFoldDB" id="A0A3E3AIQ3"/>
<keyword evidence="2" id="KW-0238">DNA-binding</keyword>
<dbReference type="GO" id="GO:0003677">
    <property type="term" value="F:DNA binding"/>
    <property type="evidence" value="ECO:0007669"/>
    <property type="project" value="UniProtKB-KW"/>
</dbReference>
<keyword evidence="1" id="KW-0805">Transcription regulation</keyword>
<dbReference type="InterPro" id="IPR036388">
    <property type="entry name" value="WH-like_DNA-bd_sf"/>
</dbReference>